<feature type="binding site" evidence="7 9">
    <location>
        <position position="194"/>
    </location>
    <ligand>
        <name>FMN</name>
        <dbReference type="ChEBI" id="CHEBI:58210"/>
    </ligand>
</feature>
<evidence type="ECO:0000259" key="11">
    <source>
        <dbReference type="Pfam" id="PF10590"/>
    </source>
</evidence>
<feature type="binding site" evidence="7 8">
    <location>
        <position position="65"/>
    </location>
    <ligand>
        <name>substrate</name>
    </ligand>
</feature>
<dbReference type="NCBIfam" id="TIGR00558">
    <property type="entry name" value="pdxH"/>
    <property type="match status" value="1"/>
</dbReference>
<feature type="binding site" evidence="7 9">
    <location>
        <position position="82"/>
    </location>
    <ligand>
        <name>FMN</name>
        <dbReference type="ChEBI" id="CHEBI:58210"/>
    </ligand>
</feature>
<gene>
    <name evidence="7" type="primary">pdxH</name>
    <name evidence="12" type="ORF">AsFPU1_2447</name>
</gene>
<keyword evidence="3 7" id="KW-0285">Flavoprotein</keyword>
<dbReference type="InterPro" id="IPR012349">
    <property type="entry name" value="Split_barrel_FMN-bd"/>
</dbReference>
<dbReference type="NCBIfam" id="NF004231">
    <property type="entry name" value="PRK05679.1"/>
    <property type="match status" value="1"/>
</dbReference>
<organism evidence="12 13">
    <name type="scientific">Aphanothece sacrum FPU1</name>
    <dbReference type="NCBI Taxonomy" id="1920663"/>
    <lineage>
        <taxon>Bacteria</taxon>
        <taxon>Bacillati</taxon>
        <taxon>Cyanobacteriota</taxon>
        <taxon>Cyanophyceae</taxon>
        <taxon>Oscillatoriophycideae</taxon>
        <taxon>Chroococcales</taxon>
        <taxon>Aphanothecaceae</taxon>
        <taxon>Aphanothece</taxon>
    </lineage>
</organism>
<dbReference type="Proteomes" id="UP000287247">
    <property type="component" value="Unassembled WGS sequence"/>
</dbReference>
<comment type="pathway">
    <text evidence="7">Cofactor metabolism; pyridoxal 5'-phosphate salvage; pyridoxal 5'-phosphate from pyridoxine 5'-phosphate: step 1/1.</text>
</comment>
<comment type="similarity">
    <text evidence="1 7">Belongs to the pyridoxamine 5'-phosphate oxidase family.</text>
</comment>
<name>A0A401IIC6_APHSA</name>
<dbReference type="GO" id="GO:0004733">
    <property type="term" value="F:pyridoxamine phosphate oxidase activity"/>
    <property type="evidence" value="ECO:0007669"/>
    <property type="project" value="UniProtKB-UniRule"/>
</dbReference>
<dbReference type="PANTHER" id="PTHR10851:SF0">
    <property type="entry name" value="PYRIDOXINE-5'-PHOSPHATE OXIDASE"/>
    <property type="match status" value="1"/>
</dbReference>
<protein>
    <recommendedName>
        <fullName evidence="7">Pyridoxine/pyridoxamine 5'-phosphate oxidase</fullName>
        <ecNumber evidence="7">1.4.3.5</ecNumber>
    </recommendedName>
    <alternativeName>
        <fullName evidence="7">PNP/PMP oxidase</fullName>
        <shortName evidence="7">PNPOx</shortName>
    </alternativeName>
    <alternativeName>
        <fullName evidence="7">Pyridoxal 5'-phosphate synthase</fullName>
    </alternativeName>
</protein>
<dbReference type="Gene3D" id="2.30.110.10">
    <property type="entry name" value="Electron Transport, Fmn-binding Protein, Chain A"/>
    <property type="match status" value="1"/>
</dbReference>
<evidence type="ECO:0000256" key="2">
    <source>
        <dbReference type="ARBA" id="ARBA00011738"/>
    </source>
</evidence>
<dbReference type="InterPro" id="IPR019740">
    <property type="entry name" value="Pyridox_Oxase_CS"/>
</dbReference>
<feature type="domain" description="Pyridoxine 5'-phosphate oxidase dimerisation C-terminal" evidence="11">
    <location>
        <begin position="171"/>
        <end position="212"/>
    </location>
</feature>
<feature type="binding site" evidence="7 9">
    <location>
        <begin position="60"/>
        <end position="65"/>
    </location>
    <ligand>
        <name>FMN</name>
        <dbReference type="ChEBI" id="CHEBI:58210"/>
    </ligand>
</feature>
<dbReference type="EMBL" id="BDQK01000013">
    <property type="protein sequence ID" value="GBF81038.1"/>
    <property type="molecule type" value="Genomic_DNA"/>
</dbReference>
<dbReference type="RefSeq" id="WP_124976792.1">
    <property type="nucleotide sequence ID" value="NZ_BDQK01000013.1"/>
</dbReference>
<dbReference type="AlphaFoldDB" id="A0A401IIC6"/>
<dbReference type="UniPathway" id="UPA01068">
    <property type="reaction ID" value="UER00304"/>
</dbReference>
<comment type="caution">
    <text evidence="12">The sequence shown here is derived from an EMBL/GenBank/DDBJ whole genome shotgun (WGS) entry which is preliminary data.</text>
</comment>
<dbReference type="GO" id="GO:0010181">
    <property type="term" value="F:FMN binding"/>
    <property type="evidence" value="ECO:0007669"/>
    <property type="project" value="UniProtKB-UniRule"/>
</dbReference>
<dbReference type="PIRSF" id="PIRSF000190">
    <property type="entry name" value="Pyd_amn-ph_oxd"/>
    <property type="match status" value="1"/>
</dbReference>
<feature type="binding site" evidence="8">
    <location>
        <begin position="7"/>
        <end position="10"/>
    </location>
    <ligand>
        <name>substrate</name>
    </ligand>
</feature>
<evidence type="ECO:0000256" key="8">
    <source>
        <dbReference type="PIRSR" id="PIRSR000190-1"/>
    </source>
</evidence>
<feature type="binding site" evidence="7 9">
    <location>
        <begin position="139"/>
        <end position="140"/>
    </location>
    <ligand>
        <name>FMN</name>
        <dbReference type="ChEBI" id="CHEBI:58210"/>
    </ligand>
</feature>
<evidence type="ECO:0000256" key="3">
    <source>
        <dbReference type="ARBA" id="ARBA00022630"/>
    </source>
</evidence>
<feature type="binding site" evidence="7 9">
    <location>
        <position position="184"/>
    </location>
    <ligand>
        <name>FMN</name>
        <dbReference type="ChEBI" id="CHEBI:58210"/>
    </ligand>
</feature>
<evidence type="ECO:0000313" key="12">
    <source>
        <dbReference type="EMBL" id="GBF81038.1"/>
    </source>
</evidence>
<evidence type="ECO:0000256" key="7">
    <source>
        <dbReference type="HAMAP-Rule" id="MF_01629"/>
    </source>
</evidence>
<accession>A0A401IIC6</accession>
<dbReference type="SUPFAM" id="SSF50475">
    <property type="entry name" value="FMN-binding split barrel"/>
    <property type="match status" value="1"/>
</dbReference>
<comment type="catalytic activity">
    <reaction evidence="7">
        <text>pyridoxamine 5'-phosphate + O2 + H2O = pyridoxal 5'-phosphate + H2O2 + NH4(+)</text>
        <dbReference type="Rhea" id="RHEA:15817"/>
        <dbReference type="ChEBI" id="CHEBI:15377"/>
        <dbReference type="ChEBI" id="CHEBI:15379"/>
        <dbReference type="ChEBI" id="CHEBI:16240"/>
        <dbReference type="ChEBI" id="CHEBI:28938"/>
        <dbReference type="ChEBI" id="CHEBI:58451"/>
        <dbReference type="ChEBI" id="CHEBI:597326"/>
        <dbReference type="EC" id="1.4.3.5"/>
    </reaction>
</comment>
<keyword evidence="13" id="KW-1185">Reference proteome</keyword>
<dbReference type="InterPro" id="IPR019576">
    <property type="entry name" value="Pyridoxamine_oxidase_dimer_C"/>
</dbReference>
<keyword evidence="5 7" id="KW-0560">Oxidoreductase</keyword>
<evidence type="ECO:0000256" key="5">
    <source>
        <dbReference type="ARBA" id="ARBA00023002"/>
    </source>
</evidence>
<feature type="binding site" evidence="7 8">
    <location>
        <position position="130"/>
    </location>
    <ligand>
        <name>substrate</name>
    </ligand>
</feature>
<comment type="subunit">
    <text evidence="2 7">Homodimer.</text>
</comment>
<feature type="domain" description="Pyridoxamine 5'-phosphate oxidase N-terminal" evidence="10">
    <location>
        <begin position="33"/>
        <end position="158"/>
    </location>
</feature>
<feature type="binding site" evidence="7 9">
    <location>
        <begin position="75"/>
        <end position="76"/>
    </location>
    <ligand>
        <name>FMN</name>
        <dbReference type="ChEBI" id="CHEBI:58210"/>
    </ligand>
</feature>
<dbReference type="EC" id="1.4.3.5" evidence="7"/>
<dbReference type="GO" id="GO:0008615">
    <property type="term" value="P:pyridoxine biosynthetic process"/>
    <property type="evidence" value="ECO:0007669"/>
    <property type="project" value="UniProtKB-UniRule"/>
</dbReference>
<dbReference type="FunFam" id="2.30.110.10:FF:000020">
    <property type="entry name" value="PNPO isoform 11"/>
    <property type="match status" value="1"/>
</dbReference>
<sequence>MDLGALREDYTRNGLSREDLNISPFKQFEKWFQQACEAELPEPNAMSLATASSQGEPSLRTVLLKYFDDKGFVFFTNYESKKAQQIAENPKVAILFLWLPLERQVKIQGTATKITTAESLKYFVTRPRGSQLGAWCSSQSSIITSRQLLEMQFEELKQKFDQGDIPLPSFWGGYRIIPRRFEFWQGRPNRLHDRFSYTIKDQENWEIHRLAP</sequence>
<feature type="binding site" evidence="7 8">
    <location>
        <begin position="190"/>
        <end position="192"/>
    </location>
    <ligand>
        <name>substrate</name>
    </ligand>
</feature>
<reference evidence="13" key="1">
    <citation type="submission" date="2017-05" db="EMBL/GenBank/DDBJ databases">
        <title>Physiological properties and genetic analysis related to exopolysaccharide production of fresh-water unicellular cyanobacterium Aphanothece sacrum, Suizenji Nori, that has been cultured as a food source in Japan.</title>
        <authorList>
            <person name="Kanesaki Y."/>
            <person name="Yoshikawa S."/>
            <person name="Ohki K."/>
        </authorList>
    </citation>
    <scope>NUCLEOTIDE SEQUENCE [LARGE SCALE GENOMIC DNA]</scope>
    <source>
        <strain evidence="13">FPU1</strain>
    </source>
</reference>
<evidence type="ECO:0000256" key="9">
    <source>
        <dbReference type="PIRSR" id="PIRSR000190-2"/>
    </source>
</evidence>
<evidence type="ECO:0000256" key="1">
    <source>
        <dbReference type="ARBA" id="ARBA00007301"/>
    </source>
</evidence>
<comment type="cofactor">
    <cofactor evidence="7 9">
        <name>FMN</name>
        <dbReference type="ChEBI" id="CHEBI:58210"/>
    </cofactor>
    <text evidence="7 9">Binds 1 FMN per subunit.</text>
</comment>
<evidence type="ECO:0000259" key="10">
    <source>
        <dbReference type="Pfam" id="PF01243"/>
    </source>
</evidence>
<comment type="catalytic activity">
    <reaction evidence="7">
        <text>pyridoxine 5'-phosphate + O2 = pyridoxal 5'-phosphate + H2O2</text>
        <dbReference type="Rhea" id="RHEA:15149"/>
        <dbReference type="ChEBI" id="CHEBI:15379"/>
        <dbReference type="ChEBI" id="CHEBI:16240"/>
        <dbReference type="ChEBI" id="CHEBI:58589"/>
        <dbReference type="ChEBI" id="CHEBI:597326"/>
        <dbReference type="EC" id="1.4.3.5"/>
    </reaction>
</comment>
<evidence type="ECO:0000313" key="13">
    <source>
        <dbReference type="Proteomes" id="UP000287247"/>
    </source>
</evidence>
<comment type="pathway">
    <text evidence="7">Cofactor metabolism; pyridoxal 5'-phosphate salvage; pyridoxal 5'-phosphate from pyridoxamine 5'-phosphate: step 1/1.</text>
</comment>
<evidence type="ECO:0000256" key="4">
    <source>
        <dbReference type="ARBA" id="ARBA00022643"/>
    </source>
</evidence>
<feature type="binding site" evidence="7 8">
    <location>
        <position position="122"/>
    </location>
    <ligand>
        <name>substrate</name>
    </ligand>
</feature>
<dbReference type="OrthoDB" id="9780392at2"/>
<keyword evidence="6 7" id="KW-0664">Pyridoxine biosynthesis</keyword>
<feature type="binding site" evidence="7 8">
    <location>
        <position position="126"/>
    </location>
    <ligand>
        <name>substrate</name>
    </ligand>
</feature>
<dbReference type="PROSITE" id="PS01064">
    <property type="entry name" value="PYRIDOX_OXIDASE"/>
    <property type="match status" value="1"/>
</dbReference>
<feature type="binding site" evidence="7 9">
    <location>
        <position position="81"/>
    </location>
    <ligand>
        <name>FMN</name>
        <dbReference type="ChEBI" id="CHEBI:58210"/>
    </ligand>
</feature>
<dbReference type="InterPro" id="IPR000659">
    <property type="entry name" value="Pyridox_Oxase"/>
</dbReference>
<dbReference type="InterPro" id="IPR011576">
    <property type="entry name" value="Pyridox_Oxase_N"/>
</dbReference>
<evidence type="ECO:0000256" key="6">
    <source>
        <dbReference type="ARBA" id="ARBA00023096"/>
    </source>
</evidence>
<proteinExistence type="inferred from homology"/>
<dbReference type="Pfam" id="PF01243">
    <property type="entry name" value="PNPOx_N"/>
    <property type="match status" value="1"/>
</dbReference>
<comment type="function">
    <text evidence="7">Catalyzes the oxidation of either pyridoxine 5'-phosphate (PNP) or pyridoxamine 5'-phosphate (PMP) into pyridoxal 5'-phosphate (PLP).</text>
</comment>
<dbReference type="HAMAP" id="MF_01629">
    <property type="entry name" value="PdxH"/>
    <property type="match status" value="1"/>
</dbReference>
<dbReference type="PANTHER" id="PTHR10851">
    <property type="entry name" value="PYRIDOXINE-5-PHOSPHATE OXIDASE"/>
    <property type="match status" value="1"/>
</dbReference>
<dbReference type="Pfam" id="PF10590">
    <property type="entry name" value="PNP_phzG_C"/>
    <property type="match status" value="1"/>
</dbReference>
<feature type="binding site" evidence="7 9">
    <location>
        <position position="104"/>
    </location>
    <ligand>
        <name>FMN</name>
        <dbReference type="ChEBI" id="CHEBI:58210"/>
    </ligand>
</feature>
<keyword evidence="4 7" id="KW-0288">FMN</keyword>